<sequence length="64" mass="7364">MTSVDYFSLRFREFALGATWDYSDLLISDLYSSLLEKSYLNLQSMSRCLRTNTAAYSSWIACTS</sequence>
<dbReference type="PaxDb" id="3218-PP1S34_280V6.1"/>
<proteinExistence type="predicted"/>
<dbReference type="EMBL" id="ABEU02000014">
    <property type="protein sequence ID" value="PNR41421.1"/>
    <property type="molecule type" value="Genomic_DNA"/>
</dbReference>
<dbReference type="Gramene" id="Pp3c14_21310V3.1">
    <property type="protein sequence ID" value="PAC:32963249.CDS.1"/>
    <property type="gene ID" value="Pp3c14_21310"/>
</dbReference>
<organism evidence="1">
    <name type="scientific">Physcomitrium patens</name>
    <name type="common">Spreading-leaved earth moss</name>
    <name type="synonym">Physcomitrella patens</name>
    <dbReference type="NCBI Taxonomy" id="3218"/>
    <lineage>
        <taxon>Eukaryota</taxon>
        <taxon>Viridiplantae</taxon>
        <taxon>Streptophyta</taxon>
        <taxon>Embryophyta</taxon>
        <taxon>Bryophyta</taxon>
        <taxon>Bryophytina</taxon>
        <taxon>Bryopsida</taxon>
        <taxon>Funariidae</taxon>
        <taxon>Funariales</taxon>
        <taxon>Funariaceae</taxon>
        <taxon>Physcomitrium</taxon>
    </lineage>
</organism>
<evidence type="ECO:0000313" key="1">
    <source>
        <dbReference type="EMBL" id="PNR41421.1"/>
    </source>
</evidence>
<dbReference type="AlphaFoldDB" id="A0A2K1JIN8"/>
<accession>A0A2K1JIN8</accession>
<protein>
    <submittedName>
        <fullName evidence="1 2">Uncharacterized protein</fullName>
    </submittedName>
</protein>
<reference evidence="1 3" key="2">
    <citation type="journal article" date="2018" name="Plant J.">
        <title>The Physcomitrella patens chromosome-scale assembly reveals moss genome structure and evolution.</title>
        <authorList>
            <person name="Lang D."/>
            <person name="Ullrich K.K."/>
            <person name="Murat F."/>
            <person name="Fuchs J."/>
            <person name="Jenkins J."/>
            <person name="Haas F.B."/>
            <person name="Piednoel M."/>
            <person name="Gundlach H."/>
            <person name="Van Bel M."/>
            <person name="Meyberg R."/>
            <person name="Vives C."/>
            <person name="Morata J."/>
            <person name="Symeonidi A."/>
            <person name="Hiss M."/>
            <person name="Muchero W."/>
            <person name="Kamisugi Y."/>
            <person name="Saleh O."/>
            <person name="Blanc G."/>
            <person name="Decker E.L."/>
            <person name="van Gessel N."/>
            <person name="Grimwood J."/>
            <person name="Hayes R.D."/>
            <person name="Graham S.W."/>
            <person name="Gunter L.E."/>
            <person name="McDaniel S.F."/>
            <person name="Hoernstein S.N.W."/>
            <person name="Larsson A."/>
            <person name="Li F.W."/>
            <person name="Perroud P.F."/>
            <person name="Phillips J."/>
            <person name="Ranjan P."/>
            <person name="Rokshar D.S."/>
            <person name="Rothfels C.J."/>
            <person name="Schneider L."/>
            <person name="Shu S."/>
            <person name="Stevenson D.W."/>
            <person name="Thummler F."/>
            <person name="Tillich M."/>
            <person name="Villarreal Aguilar J.C."/>
            <person name="Widiez T."/>
            <person name="Wong G.K."/>
            <person name="Wymore A."/>
            <person name="Zhang Y."/>
            <person name="Zimmer A.D."/>
            <person name="Quatrano R.S."/>
            <person name="Mayer K.F.X."/>
            <person name="Goodstein D."/>
            <person name="Casacuberta J.M."/>
            <person name="Vandepoele K."/>
            <person name="Reski R."/>
            <person name="Cuming A.C."/>
            <person name="Tuskan G.A."/>
            <person name="Maumus F."/>
            <person name="Salse J."/>
            <person name="Schmutz J."/>
            <person name="Rensing S.A."/>
        </authorList>
    </citation>
    <scope>NUCLEOTIDE SEQUENCE [LARGE SCALE GENOMIC DNA]</scope>
    <source>
        <strain evidence="2 3">cv. Gransden 2004</strain>
    </source>
</reference>
<gene>
    <name evidence="1" type="ORF">PHYPA_018824</name>
</gene>
<reference evidence="2" key="3">
    <citation type="submission" date="2020-12" db="UniProtKB">
        <authorList>
            <consortium name="EnsemblPlants"/>
        </authorList>
    </citation>
    <scope>IDENTIFICATION</scope>
</reference>
<reference evidence="1 3" key="1">
    <citation type="journal article" date="2008" name="Science">
        <title>The Physcomitrella genome reveals evolutionary insights into the conquest of land by plants.</title>
        <authorList>
            <person name="Rensing S."/>
            <person name="Lang D."/>
            <person name="Zimmer A."/>
            <person name="Terry A."/>
            <person name="Salamov A."/>
            <person name="Shapiro H."/>
            <person name="Nishiyama T."/>
            <person name="Perroud P.-F."/>
            <person name="Lindquist E."/>
            <person name="Kamisugi Y."/>
            <person name="Tanahashi T."/>
            <person name="Sakakibara K."/>
            <person name="Fujita T."/>
            <person name="Oishi K."/>
            <person name="Shin-I T."/>
            <person name="Kuroki Y."/>
            <person name="Toyoda A."/>
            <person name="Suzuki Y."/>
            <person name="Hashimoto A."/>
            <person name="Yamaguchi K."/>
            <person name="Sugano A."/>
            <person name="Kohara Y."/>
            <person name="Fujiyama A."/>
            <person name="Anterola A."/>
            <person name="Aoki S."/>
            <person name="Ashton N."/>
            <person name="Barbazuk W.B."/>
            <person name="Barker E."/>
            <person name="Bennetzen J."/>
            <person name="Bezanilla M."/>
            <person name="Blankenship R."/>
            <person name="Cho S.H."/>
            <person name="Dutcher S."/>
            <person name="Estelle M."/>
            <person name="Fawcett J.A."/>
            <person name="Gundlach H."/>
            <person name="Hanada K."/>
            <person name="Heyl A."/>
            <person name="Hicks K.A."/>
            <person name="Hugh J."/>
            <person name="Lohr M."/>
            <person name="Mayer K."/>
            <person name="Melkozernov A."/>
            <person name="Murata T."/>
            <person name="Nelson D."/>
            <person name="Pils B."/>
            <person name="Prigge M."/>
            <person name="Reiss B."/>
            <person name="Renner T."/>
            <person name="Rombauts S."/>
            <person name="Rushton P."/>
            <person name="Sanderfoot A."/>
            <person name="Schween G."/>
            <person name="Shiu S.-H."/>
            <person name="Stueber K."/>
            <person name="Theodoulou F.L."/>
            <person name="Tu H."/>
            <person name="Van de Peer Y."/>
            <person name="Verrier P.J."/>
            <person name="Waters E."/>
            <person name="Wood A."/>
            <person name="Yang L."/>
            <person name="Cove D."/>
            <person name="Cuming A."/>
            <person name="Hasebe M."/>
            <person name="Lucas S."/>
            <person name="Mishler D.B."/>
            <person name="Reski R."/>
            <person name="Grigoriev I."/>
            <person name="Quatrano R.S."/>
            <person name="Boore J.L."/>
        </authorList>
    </citation>
    <scope>NUCLEOTIDE SEQUENCE [LARGE SCALE GENOMIC DNA]</scope>
    <source>
        <strain evidence="2 3">cv. Gransden 2004</strain>
    </source>
</reference>
<keyword evidence="3" id="KW-1185">Reference proteome</keyword>
<dbReference type="EnsemblPlants" id="Pp3c14_21310V3.1">
    <property type="protein sequence ID" value="PAC:32963249.CDS.1"/>
    <property type="gene ID" value="Pp3c14_21310"/>
</dbReference>
<evidence type="ECO:0000313" key="3">
    <source>
        <dbReference type="Proteomes" id="UP000006727"/>
    </source>
</evidence>
<name>A0A2K1JIN8_PHYPA</name>
<dbReference type="InParanoid" id="A0A2K1JIN8"/>
<evidence type="ECO:0000313" key="2">
    <source>
        <dbReference type="EnsemblPlants" id="PAC:32963249.CDS.1"/>
    </source>
</evidence>
<dbReference type="Proteomes" id="UP000006727">
    <property type="component" value="Chromosome 14"/>
</dbReference>